<comment type="caution">
    <text evidence="1">The sequence shown here is derived from an EMBL/GenBank/DDBJ whole genome shotgun (WGS) entry which is preliminary data.</text>
</comment>
<protein>
    <submittedName>
        <fullName evidence="1">Uncharacterized protein</fullName>
    </submittedName>
</protein>
<name>A0A0B4CVT5_9CAUL</name>
<reference evidence="1 2" key="1">
    <citation type="submission" date="2014-12" db="EMBL/GenBank/DDBJ databases">
        <title>Genome sequencing of Brevundimonas nasdae TPW30.</title>
        <authorList>
            <person name="Tan P.W."/>
            <person name="Chan K.-G."/>
        </authorList>
    </citation>
    <scope>NUCLEOTIDE SEQUENCE [LARGE SCALE GENOMIC DNA]</scope>
    <source>
        <strain evidence="1 2">TPW30</strain>
    </source>
</reference>
<dbReference type="RefSeq" id="WP_039247374.1">
    <property type="nucleotide sequence ID" value="NZ_JWSY01000024.1"/>
</dbReference>
<accession>A0A0B4CVT5</accession>
<sequence>MIVSMLAATALQVAGAHMETPYPADMQRAEICYAHVMILIEDAARETGRVAGPSWFIREWWGARLTDEQSTDDRETRAKTAVVQRRIRDADGFAAEHTDCIQEAIKAGAVPGMTP</sequence>
<dbReference type="STRING" id="172043.RM53_12835"/>
<evidence type="ECO:0000313" key="2">
    <source>
        <dbReference type="Proteomes" id="UP000031166"/>
    </source>
</evidence>
<evidence type="ECO:0000313" key="1">
    <source>
        <dbReference type="EMBL" id="KIC56200.1"/>
    </source>
</evidence>
<dbReference type="Proteomes" id="UP000031166">
    <property type="component" value="Unassembled WGS sequence"/>
</dbReference>
<dbReference type="AlphaFoldDB" id="A0A0B4CVT5"/>
<organism evidence="1 2">
    <name type="scientific">Brevundimonas nasdae</name>
    <dbReference type="NCBI Taxonomy" id="172043"/>
    <lineage>
        <taxon>Bacteria</taxon>
        <taxon>Pseudomonadati</taxon>
        <taxon>Pseudomonadota</taxon>
        <taxon>Alphaproteobacteria</taxon>
        <taxon>Caulobacterales</taxon>
        <taxon>Caulobacteraceae</taxon>
        <taxon>Brevundimonas</taxon>
    </lineage>
</organism>
<dbReference type="EMBL" id="JWSY01000024">
    <property type="protein sequence ID" value="KIC56200.1"/>
    <property type="molecule type" value="Genomic_DNA"/>
</dbReference>
<gene>
    <name evidence="1" type="ORF">RM53_12835</name>
</gene>
<proteinExistence type="predicted"/>